<dbReference type="GO" id="GO:0005758">
    <property type="term" value="C:mitochondrial intermembrane space"/>
    <property type="evidence" value="ECO:0007669"/>
    <property type="project" value="InterPro"/>
</dbReference>
<feature type="chain" id="PRO_5041955283" description="PRELI/MSF1 domain-containing protein" evidence="1">
    <location>
        <begin position="22"/>
        <end position="196"/>
    </location>
</feature>
<dbReference type="AlphaFoldDB" id="A0AAF0ESC3"/>
<sequence length="196" mass="22631">MPRSFSTTVLFPCAFAQAALAIWFKYPNPYAEHVRSIDVLQHHVDPSTGVVQMERLIGVDQSTPSWIRKLLGVKDCTYVREVIRFDPHVPCIDMESMNLSFNHYLLVTERIRYMPADEHTRFDQMAEFDCRGLRTSYEGGFWLSAARKVEEATVDLFKKNAARGRQGFSHVLQAMFQDKSLEEYEAQVLIPSEYEA</sequence>
<evidence type="ECO:0000259" key="2">
    <source>
        <dbReference type="PROSITE" id="PS50904"/>
    </source>
</evidence>
<dbReference type="InterPro" id="IPR006797">
    <property type="entry name" value="PRELI/MSF1_dom"/>
</dbReference>
<dbReference type="EMBL" id="CP119896">
    <property type="protein sequence ID" value="WFD27916.1"/>
    <property type="molecule type" value="Genomic_DNA"/>
</dbReference>
<dbReference type="Proteomes" id="UP001213623">
    <property type="component" value="Chromosome 5"/>
</dbReference>
<dbReference type="InterPro" id="IPR037365">
    <property type="entry name" value="Slowmo/Ups"/>
</dbReference>
<evidence type="ECO:0000313" key="3">
    <source>
        <dbReference type="EMBL" id="WFD27916.1"/>
    </source>
</evidence>
<organism evidence="3 4">
    <name type="scientific">Malassezia nana</name>
    <dbReference type="NCBI Taxonomy" id="180528"/>
    <lineage>
        <taxon>Eukaryota</taxon>
        <taxon>Fungi</taxon>
        <taxon>Dikarya</taxon>
        <taxon>Basidiomycota</taxon>
        <taxon>Ustilaginomycotina</taxon>
        <taxon>Malasseziomycetes</taxon>
        <taxon>Malasseziales</taxon>
        <taxon>Malasseziaceae</taxon>
        <taxon>Malassezia</taxon>
    </lineage>
</organism>
<reference evidence="3" key="1">
    <citation type="submission" date="2023-03" db="EMBL/GenBank/DDBJ databases">
        <title>Mating type loci evolution in Malassezia.</title>
        <authorList>
            <person name="Coelho M.A."/>
        </authorList>
    </citation>
    <scope>NUCLEOTIDE SEQUENCE</scope>
    <source>
        <strain evidence="3">CBS 9557</strain>
    </source>
</reference>
<name>A0AAF0ESC3_9BASI</name>
<feature type="signal peptide" evidence="1">
    <location>
        <begin position="1"/>
        <end position="21"/>
    </location>
</feature>
<dbReference type="Pfam" id="PF04707">
    <property type="entry name" value="PRELI"/>
    <property type="match status" value="1"/>
</dbReference>
<keyword evidence="1" id="KW-0732">Signal</keyword>
<feature type="domain" description="PRELI/MSF1" evidence="2">
    <location>
        <begin position="2"/>
        <end position="180"/>
    </location>
</feature>
<evidence type="ECO:0000256" key="1">
    <source>
        <dbReference type="SAM" id="SignalP"/>
    </source>
</evidence>
<dbReference type="PROSITE" id="PS50904">
    <property type="entry name" value="PRELI_MSF1"/>
    <property type="match status" value="1"/>
</dbReference>
<gene>
    <name evidence="3" type="ORF">MNAN1_002924</name>
</gene>
<evidence type="ECO:0000313" key="4">
    <source>
        <dbReference type="Proteomes" id="UP001213623"/>
    </source>
</evidence>
<dbReference type="PANTHER" id="PTHR11158">
    <property type="entry name" value="MSF1/PX19 RELATED"/>
    <property type="match status" value="1"/>
</dbReference>
<proteinExistence type="predicted"/>
<accession>A0AAF0ESC3</accession>
<keyword evidence="4" id="KW-1185">Reference proteome</keyword>
<protein>
    <recommendedName>
        <fullName evidence="2">PRELI/MSF1 domain-containing protein</fullName>
    </recommendedName>
</protein>